<sequence length="276" mass="30743">MMISRGGHIYSSLTFRTQAISLQRKIPAQRYRRGANLTLSNNTADDQDRLGPTMPLSLRFATPADGPALAAIYLSAFHDSPVATACFPSTSRACRDFLADSFVEEIGNPRFQWLVVTDAGFEDDPDLPIACAKWVFPAKDGEHNVEPVPPKEIWPKEGNPEFADHFFGTLGRKHGEIMGDVRHYYLELIICRREHQGKGAATPLMKWGCSRADEEGELAFLEAAAAARPIYEKYGFRTVDREDMTAPNGAVVSQFFMLREGKAAEEFRRVLAKSGK</sequence>
<gene>
    <name evidence="2" type="ORF">LX32DRAFT_642470</name>
</gene>
<evidence type="ECO:0000259" key="1">
    <source>
        <dbReference type="PROSITE" id="PS51186"/>
    </source>
</evidence>
<dbReference type="SUPFAM" id="SSF55729">
    <property type="entry name" value="Acyl-CoA N-acyltransferases (Nat)"/>
    <property type="match status" value="1"/>
</dbReference>
<name>A0AAD9M1B4_9PEZI</name>
<dbReference type="Pfam" id="PF13673">
    <property type="entry name" value="Acetyltransf_10"/>
    <property type="match status" value="1"/>
</dbReference>
<dbReference type="InterPro" id="IPR016181">
    <property type="entry name" value="Acyl_CoA_acyltransferase"/>
</dbReference>
<dbReference type="Gene3D" id="3.40.630.30">
    <property type="match status" value="1"/>
</dbReference>
<accession>A0AAD9M1B4</accession>
<dbReference type="InterPro" id="IPR052523">
    <property type="entry name" value="Trichothecene_AcTrans"/>
</dbReference>
<dbReference type="AlphaFoldDB" id="A0AAD9M1B4"/>
<dbReference type="PANTHER" id="PTHR42791:SF2">
    <property type="entry name" value="N-ACETYLTRANSFERASE DOMAIN-CONTAINING PROTEIN"/>
    <property type="match status" value="1"/>
</dbReference>
<feature type="domain" description="N-acetyltransferase" evidence="1">
    <location>
        <begin position="115"/>
        <end position="265"/>
    </location>
</feature>
<dbReference type="PROSITE" id="PS51186">
    <property type="entry name" value="GNAT"/>
    <property type="match status" value="1"/>
</dbReference>
<proteinExistence type="predicted"/>
<organism evidence="2 3">
    <name type="scientific">Colletotrichum zoysiae</name>
    <dbReference type="NCBI Taxonomy" id="1216348"/>
    <lineage>
        <taxon>Eukaryota</taxon>
        <taxon>Fungi</taxon>
        <taxon>Dikarya</taxon>
        <taxon>Ascomycota</taxon>
        <taxon>Pezizomycotina</taxon>
        <taxon>Sordariomycetes</taxon>
        <taxon>Hypocreomycetidae</taxon>
        <taxon>Glomerellales</taxon>
        <taxon>Glomerellaceae</taxon>
        <taxon>Colletotrichum</taxon>
        <taxon>Colletotrichum graminicola species complex</taxon>
    </lineage>
</organism>
<protein>
    <submittedName>
        <fullName evidence="2">Acetyltransferase</fullName>
    </submittedName>
</protein>
<dbReference type="PANTHER" id="PTHR42791">
    <property type="entry name" value="GNAT FAMILY ACETYLTRANSFERASE"/>
    <property type="match status" value="1"/>
</dbReference>
<dbReference type="InterPro" id="IPR000182">
    <property type="entry name" value="GNAT_dom"/>
</dbReference>
<evidence type="ECO:0000313" key="3">
    <source>
        <dbReference type="Proteomes" id="UP001232148"/>
    </source>
</evidence>
<dbReference type="EMBL" id="MU842930">
    <property type="protein sequence ID" value="KAK2025755.1"/>
    <property type="molecule type" value="Genomic_DNA"/>
</dbReference>
<dbReference type="Proteomes" id="UP001232148">
    <property type="component" value="Unassembled WGS sequence"/>
</dbReference>
<evidence type="ECO:0000313" key="2">
    <source>
        <dbReference type="EMBL" id="KAK2025755.1"/>
    </source>
</evidence>
<reference evidence="2" key="1">
    <citation type="submission" date="2021-06" db="EMBL/GenBank/DDBJ databases">
        <title>Comparative genomics, transcriptomics and evolutionary studies reveal genomic signatures of adaptation to plant cell wall in hemibiotrophic fungi.</title>
        <authorList>
            <consortium name="DOE Joint Genome Institute"/>
            <person name="Baroncelli R."/>
            <person name="Diaz J.F."/>
            <person name="Benocci T."/>
            <person name="Peng M."/>
            <person name="Battaglia E."/>
            <person name="Haridas S."/>
            <person name="Andreopoulos W."/>
            <person name="Labutti K."/>
            <person name="Pangilinan J."/>
            <person name="Floch G.L."/>
            <person name="Makela M.R."/>
            <person name="Henrissat B."/>
            <person name="Grigoriev I.V."/>
            <person name="Crouch J.A."/>
            <person name="De Vries R.P."/>
            <person name="Sukno S.A."/>
            <person name="Thon M.R."/>
        </authorList>
    </citation>
    <scope>NUCLEOTIDE SEQUENCE</scope>
    <source>
        <strain evidence="2">MAFF235873</strain>
    </source>
</reference>
<comment type="caution">
    <text evidence="2">The sequence shown here is derived from an EMBL/GenBank/DDBJ whole genome shotgun (WGS) entry which is preliminary data.</text>
</comment>
<keyword evidence="3" id="KW-1185">Reference proteome</keyword>
<dbReference type="GO" id="GO:0016747">
    <property type="term" value="F:acyltransferase activity, transferring groups other than amino-acyl groups"/>
    <property type="evidence" value="ECO:0007669"/>
    <property type="project" value="InterPro"/>
</dbReference>